<keyword evidence="3" id="KW-0732">Signal</keyword>
<keyword evidence="2" id="KW-0472">Membrane</keyword>
<reference evidence="4" key="1">
    <citation type="journal article" date="2020" name="Cell">
        <title>Large-Scale Comparative Analyses of Tick Genomes Elucidate Their Genetic Diversity and Vector Capacities.</title>
        <authorList>
            <consortium name="Tick Genome and Microbiome Consortium (TIGMIC)"/>
            <person name="Jia N."/>
            <person name="Wang J."/>
            <person name="Shi W."/>
            <person name="Du L."/>
            <person name="Sun Y."/>
            <person name="Zhan W."/>
            <person name="Jiang J.F."/>
            <person name="Wang Q."/>
            <person name="Zhang B."/>
            <person name="Ji P."/>
            <person name="Bell-Sakyi L."/>
            <person name="Cui X.M."/>
            <person name="Yuan T.T."/>
            <person name="Jiang B.G."/>
            <person name="Yang W.F."/>
            <person name="Lam T.T."/>
            <person name="Chang Q.C."/>
            <person name="Ding S.J."/>
            <person name="Wang X.J."/>
            <person name="Zhu J.G."/>
            <person name="Ruan X.D."/>
            <person name="Zhao L."/>
            <person name="Wei J.T."/>
            <person name="Ye R.Z."/>
            <person name="Que T.C."/>
            <person name="Du C.H."/>
            <person name="Zhou Y.H."/>
            <person name="Cheng J.X."/>
            <person name="Dai P.F."/>
            <person name="Guo W.B."/>
            <person name="Han X.H."/>
            <person name="Huang E.J."/>
            <person name="Li L.F."/>
            <person name="Wei W."/>
            <person name="Gao Y.C."/>
            <person name="Liu J.Z."/>
            <person name="Shao H.Z."/>
            <person name="Wang X."/>
            <person name="Wang C.C."/>
            <person name="Yang T.C."/>
            <person name="Huo Q.B."/>
            <person name="Li W."/>
            <person name="Chen H.Y."/>
            <person name="Chen S.E."/>
            <person name="Zhou L.G."/>
            <person name="Ni X.B."/>
            <person name="Tian J.H."/>
            <person name="Sheng Y."/>
            <person name="Liu T."/>
            <person name="Pan Y.S."/>
            <person name="Xia L.Y."/>
            <person name="Li J."/>
            <person name="Zhao F."/>
            <person name="Cao W.C."/>
        </authorList>
    </citation>
    <scope>NUCLEOTIDE SEQUENCE</scope>
    <source>
        <strain evidence="4">Rsan-2018</strain>
    </source>
</reference>
<keyword evidence="2" id="KW-0812">Transmembrane</keyword>
<sequence>MSDSGSFLRPPSFHCQRQWLLLSTATLLWVLSAAAEALEVNVTNDGPAILDSTITFRAQLIGAEYPTLYYVFQHNVPSGGGPVTITNGTEATLPMAFLAYRHQPGEYLMTVTVLKQYLFSKHKIAEGSCKFLLTRDIVGRIVVSQDGHTLPDDQTIVSTNRTTNFTFELHDPSGYFTNSSDSLSWKLDYGLSHYAPYYTINFTDTNVHTVNLIVVALVTRPNSTSPQVKLGSFTRNIAPKDPITGVNVQGNIWLRRGDVVSLQVSCNGSAPYNYCWKYLPGNATSNSTANLTCDEPISTNQCQFPLVHYFPQDGSHFIAILVSNIVQAKPYIKNIEVHIYDVPRSGLLSTIILPIVCSLLAFVILVTGIAYHIHTRNRLQVEVADFDFQRPDLELTEKTFWEHLLGAWRDTFPNWSKQSHRDVDSAGEGDSLTAPDNDRRRGDDEEKKSPETSPPRGPGNGTDAALPSVPVEKSVSQQQQLSTILVPIICSVFALVIVALGIAYHMHTRNQLRIEVADFDFNEPPMEDLVEKTFVDRLRSALLQALVGSAEDVTETESNVSPTASNIRHPVAASREELHLVRRSYGTIA</sequence>
<feature type="transmembrane region" description="Helical" evidence="2">
    <location>
        <begin position="483"/>
        <end position="504"/>
    </location>
</feature>
<dbReference type="InterPro" id="IPR045219">
    <property type="entry name" value="PKAT"/>
</dbReference>
<name>A0A9D4PJ60_RHISA</name>
<accession>A0A9D4PJ60</accession>
<comment type="caution">
    <text evidence="4">The sequence shown here is derived from an EMBL/GenBank/DDBJ whole genome shotgun (WGS) entry which is preliminary data.</text>
</comment>
<dbReference type="Proteomes" id="UP000821837">
    <property type="component" value="Unassembled WGS sequence"/>
</dbReference>
<feature type="signal peptide" evidence="3">
    <location>
        <begin position="1"/>
        <end position="37"/>
    </location>
</feature>
<proteinExistence type="predicted"/>
<dbReference type="GO" id="GO:0005886">
    <property type="term" value="C:plasma membrane"/>
    <property type="evidence" value="ECO:0007669"/>
    <property type="project" value="TreeGrafter"/>
</dbReference>
<dbReference type="AlphaFoldDB" id="A0A9D4PJ60"/>
<keyword evidence="5" id="KW-1185">Reference proteome</keyword>
<reference evidence="4" key="2">
    <citation type="submission" date="2021-09" db="EMBL/GenBank/DDBJ databases">
        <authorList>
            <person name="Jia N."/>
            <person name="Wang J."/>
            <person name="Shi W."/>
            <person name="Du L."/>
            <person name="Sun Y."/>
            <person name="Zhan W."/>
            <person name="Jiang J."/>
            <person name="Wang Q."/>
            <person name="Zhang B."/>
            <person name="Ji P."/>
            <person name="Sakyi L.B."/>
            <person name="Cui X."/>
            <person name="Yuan T."/>
            <person name="Jiang B."/>
            <person name="Yang W."/>
            <person name="Lam T.T.-Y."/>
            <person name="Chang Q."/>
            <person name="Ding S."/>
            <person name="Wang X."/>
            <person name="Zhu J."/>
            <person name="Ruan X."/>
            <person name="Zhao L."/>
            <person name="Wei J."/>
            <person name="Que T."/>
            <person name="Du C."/>
            <person name="Cheng J."/>
            <person name="Dai P."/>
            <person name="Han X."/>
            <person name="Huang E."/>
            <person name="Gao Y."/>
            <person name="Liu J."/>
            <person name="Shao H."/>
            <person name="Ye R."/>
            <person name="Li L."/>
            <person name="Wei W."/>
            <person name="Wang X."/>
            <person name="Wang C."/>
            <person name="Huo Q."/>
            <person name="Li W."/>
            <person name="Guo W."/>
            <person name="Chen H."/>
            <person name="Chen S."/>
            <person name="Zhou L."/>
            <person name="Zhou L."/>
            <person name="Ni X."/>
            <person name="Tian J."/>
            <person name="Zhou Y."/>
            <person name="Sheng Y."/>
            <person name="Liu T."/>
            <person name="Pan Y."/>
            <person name="Xia L."/>
            <person name="Li J."/>
            <person name="Zhao F."/>
            <person name="Cao W."/>
        </authorList>
    </citation>
    <scope>NUCLEOTIDE SEQUENCE</scope>
    <source>
        <strain evidence="4">Rsan-2018</strain>
        <tissue evidence="4">Larvae</tissue>
    </source>
</reference>
<protein>
    <submittedName>
        <fullName evidence="4">Uncharacterized protein</fullName>
    </submittedName>
</protein>
<evidence type="ECO:0000313" key="5">
    <source>
        <dbReference type="Proteomes" id="UP000821837"/>
    </source>
</evidence>
<feature type="chain" id="PRO_5038394487" evidence="3">
    <location>
        <begin position="38"/>
        <end position="589"/>
    </location>
</feature>
<evidence type="ECO:0000256" key="2">
    <source>
        <dbReference type="SAM" id="Phobius"/>
    </source>
</evidence>
<dbReference type="VEuPathDB" id="VectorBase:RSAN_057272"/>
<dbReference type="PANTHER" id="PTHR11861">
    <property type="entry name" value="MELANOCYTE PROTEIN PMEL 17-RELATED"/>
    <property type="match status" value="1"/>
</dbReference>
<feature type="transmembrane region" description="Helical" evidence="2">
    <location>
        <begin position="351"/>
        <end position="371"/>
    </location>
</feature>
<evidence type="ECO:0000256" key="1">
    <source>
        <dbReference type="SAM" id="MobiDB-lite"/>
    </source>
</evidence>
<dbReference type="EMBL" id="JABSTV010001253">
    <property type="protein sequence ID" value="KAH7943025.1"/>
    <property type="molecule type" value="Genomic_DNA"/>
</dbReference>
<evidence type="ECO:0000256" key="3">
    <source>
        <dbReference type="SAM" id="SignalP"/>
    </source>
</evidence>
<organism evidence="4 5">
    <name type="scientific">Rhipicephalus sanguineus</name>
    <name type="common">Brown dog tick</name>
    <name type="synonym">Ixodes sanguineus</name>
    <dbReference type="NCBI Taxonomy" id="34632"/>
    <lineage>
        <taxon>Eukaryota</taxon>
        <taxon>Metazoa</taxon>
        <taxon>Ecdysozoa</taxon>
        <taxon>Arthropoda</taxon>
        <taxon>Chelicerata</taxon>
        <taxon>Arachnida</taxon>
        <taxon>Acari</taxon>
        <taxon>Parasitiformes</taxon>
        <taxon>Ixodida</taxon>
        <taxon>Ixodoidea</taxon>
        <taxon>Ixodidae</taxon>
        <taxon>Rhipicephalinae</taxon>
        <taxon>Rhipicephalus</taxon>
        <taxon>Rhipicephalus</taxon>
    </lineage>
</organism>
<evidence type="ECO:0000313" key="4">
    <source>
        <dbReference type="EMBL" id="KAH7943025.1"/>
    </source>
</evidence>
<gene>
    <name evidence="4" type="ORF">HPB52_004008</name>
</gene>
<dbReference type="PANTHER" id="PTHR11861:SF8">
    <property type="entry name" value="PKD DOMAIN-CONTAINING PROTEIN"/>
    <property type="match status" value="1"/>
</dbReference>
<feature type="compositionally biased region" description="Basic and acidic residues" evidence="1">
    <location>
        <begin position="436"/>
        <end position="450"/>
    </location>
</feature>
<feature type="region of interest" description="Disordered" evidence="1">
    <location>
        <begin position="419"/>
        <end position="471"/>
    </location>
</feature>
<keyword evidence="2" id="KW-1133">Transmembrane helix</keyword>